<evidence type="ECO:0000313" key="6">
    <source>
        <dbReference type="EMBL" id="RWW92218.1"/>
    </source>
</evidence>
<evidence type="ECO:0000256" key="2">
    <source>
        <dbReference type="ARBA" id="ARBA00022679"/>
    </source>
</evidence>
<evidence type="ECO:0000256" key="4">
    <source>
        <dbReference type="ARBA" id="ARBA00025212"/>
    </source>
</evidence>
<dbReference type="EC" id="2.7.1.-" evidence="5"/>
<dbReference type="PANTHER" id="PTHR12684">
    <property type="entry name" value="PUTATIVE PHOSPHOTRANSFERASE"/>
    <property type="match status" value="1"/>
</dbReference>
<dbReference type="GO" id="GO:0006388">
    <property type="term" value="P:tRNA splicing, via endonucleolytic cleavage and ligation"/>
    <property type="evidence" value="ECO:0007669"/>
    <property type="project" value="UniProtKB-UniRule"/>
</dbReference>
<evidence type="ECO:0000256" key="3">
    <source>
        <dbReference type="ARBA" id="ARBA00023027"/>
    </source>
</evidence>
<dbReference type="AlphaFoldDB" id="A0A444GMM7"/>
<dbReference type="Pfam" id="PF01885">
    <property type="entry name" value="PTS_2-RNA"/>
    <property type="match status" value="1"/>
</dbReference>
<dbReference type="Gene3D" id="1.10.10.970">
    <property type="entry name" value="RNA 2'-phosphotransferase, Tpt1/KptA family, N-terminal domain"/>
    <property type="match status" value="1"/>
</dbReference>
<gene>
    <name evidence="5" type="primary">kptA</name>
    <name evidence="6" type="ORF">EPI11_16475</name>
</gene>
<comment type="function">
    <text evidence="4 5">Removes the 2'-phosphate from RNA via an intermediate in which the phosphate is ADP-ribosylated by NAD followed by a presumed transesterification to release the RNA and generate ADP-ribose 1''-2''-cyclic phosphate (APPR&gt;P). May function as an ADP-ribosylase.</text>
</comment>
<proteinExistence type="inferred from homology"/>
<reference evidence="6 7" key="1">
    <citation type="submission" date="2019-01" db="EMBL/GenBank/DDBJ databases">
        <title>Flavobacterium sp. nov.,isolated from freshwater.</title>
        <authorList>
            <person name="Zhang R."/>
            <person name="Du Z.-J."/>
        </authorList>
    </citation>
    <scope>NUCLEOTIDE SEQUENCE [LARGE SCALE GENOMIC DNA]</scope>
    <source>
        <strain evidence="6 7">1E403</strain>
    </source>
</reference>
<evidence type="ECO:0000313" key="7">
    <source>
        <dbReference type="Proteomes" id="UP000287527"/>
    </source>
</evidence>
<dbReference type="Proteomes" id="UP000287527">
    <property type="component" value="Unassembled WGS sequence"/>
</dbReference>
<keyword evidence="3 5" id="KW-0520">NAD</keyword>
<dbReference type="OrthoDB" id="4537997at2"/>
<dbReference type="PANTHER" id="PTHR12684:SF2">
    <property type="entry name" value="TRNA 2'-PHOSPHOTRANSFERASE 1"/>
    <property type="match status" value="1"/>
</dbReference>
<sequence>MLNEKETTRVSKFLSLVLRHQPETIGIKLDENGWTPVTDLIEKLGEAGTPIDFNTLKDVVATNTKKRFAFNDTFDKIRASQGHSITIELGYEPQVPPEVLYHGTAAKHIDSILSTGLNKGNRHQVHLSADTTTAINVGKRHGKPVVLEVAAEKMHNDGFAFFVSENNVWLTDNVPIEYITIKS</sequence>
<dbReference type="InterPro" id="IPR022928">
    <property type="entry name" value="RNA_2'-PTrans_KptA"/>
</dbReference>
<comment type="similarity">
    <text evidence="1 5">Belongs to the KptA/TPT1 family.</text>
</comment>
<comment type="caution">
    <text evidence="6">The sequence shown here is derived from an EMBL/GenBank/DDBJ whole genome shotgun (WGS) entry which is preliminary data.</text>
</comment>
<dbReference type="HAMAP" id="MF_00299">
    <property type="entry name" value="KptA"/>
    <property type="match status" value="1"/>
</dbReference>
<protein>
    <recommendedName>
        <fullName evidence="5">Probable RNA 2'-phosphotransferase</fullName>
        <ecNumber evidence="5">2.7.1.-</ecNumber>
    </recommendedName>
</protein>
<evidence type="ECO:0000256" key="5">
    <source>
        <dbReference type="HAMAP-Rule" id="MF_00299"/>
    </source>
</evidence>
<dbReference type="InterPro" id="IPR042080">
    <property type="entry name" value="RNA_2'-PTrans_N"/>
</dbReference>
<dbReference type="SUPFAM" id="SSF56399">
    <property type="entry name" value="ADP-ribosylation"/>
    <property type="match status" value="1"/>
</dbReference>
<keyword evidence="7" id="KW-1185">Reference proteome</keyword>
<dbReference type="InterPro" id="IPR042081">
    <property type="entry name" value="RNA_2'-PTrans_C"/>
</dbReference>
<name>A0A444GMM7_9FLAO</name>
<dbReference type="GO" id="GO:0003950">
    <property type="term" value="F:NAD+ poly-ADP-ribosyltransferase activity"/>
    <property type="evidence" value="ECO:0007669"/>
    <property type="project" value="InterPro"/>
</dbReference>
<dbReference type="EMBL" id="SBII01000013">
    <property type="protein sequence ID" value="RWW92218.1"/>
    <property type="molecule type" value="Genomic_DNA"/>
</dbReference>
<dbReference type="InterPro" id="IPR002745">
    <property type="entry name" value="Ptrans_KptA/Tpt1"/>
</dbReference>
<dbReference type="GO" id="GO:0000215">
    <property type="term" value="F:tRNA 2'-phosphotransferase activity"/>
    <property type="evidence" value="ECO:0007669"/>
    <property type="project" value="TreeGrafter"/>
</dbReference>
<dbReference type="Gene3D" id="3.20.170.30">
    <property type="match status" value="1"/>
</dbReference>
<evidence type="ECO:0000256" key="1">
    <source>
        <dbReference type="ARBA" id="ARBA00009836"/>
    </source>
</evidence>
<dbReference type="RefSeq" id="WP_128391082.1">
    <property type="nucleotide sequence ID" value="NZ_SBII01000013.1"/>
</dbReference>
<accession>A0A444GMM7</accession>
<dbReference type="NCBIfam" id="NF002014">
    <property type="entry name" value="PRK00819.1-4"/>
    <property type="match status" value="1"/>
</dbReference>
<keyword evidence="2 5" id="KW-0808">Transferase</keyword>
<organism evidence="6 7">
    <name type="scientific">Flavobacterium cerinum</name>
    <dbReference type="NCBI Taxonomy" id="2502784"/>
    <lineage>
        <taxon>Bacteria</taxon>
        <taxon>Pseudomonadati</taxon>
        <taxon>Bacteroidota</taxon>
        <taxon>Flavobacteriia</taxon>
        <taxon>Flavobacteriales</taxon>
        <taxon>Flavobacteriaceae</taxon>
        <taxon>Flavobacterium</taxon>
    </lineage>
</organism>